<dbReference type="EMBL" id="JAGMWT010000023">
    <property type="protein sequence ID" value="KAH7111818.1"/>
    <property type="molecule type" value="Genomic_DNA"/>
</dbReference>
<accession>A0A9P9D395</accession>
<reference evidence="3" key="1">
    <citation type="journal article" date="2021" name="Nat. Commun.">
        <title>Genetic determinants of endophytism in the Arabidopsis root mycobiome.</title>
        <authorList>
            <person name="Mesny F."/>
            <person name="Miyauchi S."/>
            <person name="Thiergart T."/>
            <person name="Pickel B."/>
            <person name="Atanasova L."/>
            <person name="Karlsson M."/>
            <person name="Huettel B."/>
            <person name="Barry K.W."/>
            <person name="Haridas S."/>
            <person name="Chen C."/>
            <person name="Bauer D."/>
            <person name="Andreopoulos W."/>
            <person name="Pangilinan J."/>
            <person name="LaButti K."/>
            <person name="Riley R."/>
            <person name="Lipzen A."/>
            <person name="Clum A."/>
            <person name="Drula E."/>
            <person name="Henrissat B."/>
            <person name="Kohler A."/>
            <person name="Grigoriev I.V."/>
            <person name="Martin F.M."/>
            <person name="Hacquard S."/>
        </authorList>
    </citation>
    <scope>NUCLEOTIDE SEQUENCE</scope>
    <source>
        <strain evidence="3">MPI-CAGE-CH-0243</strain>
    </source>
</reference>
<dbReference type="AlphaFoldDB" id="A0A9P9D395"/>
<keyword evidence="4" id="KW-1185">Reference proteome</keyword>
<gene>
    <name evidence="3" type="ORF">B0J11DRAFT_598475</name>
</gene>
<evidence type="ECO:0000256" key="2">
    <source>
        <dbReference type="SAM" id="SignalP"/>
    </source>
</evidence>
<organism evidence="3 4">
    <name type="scientific">Dendryphion nanum</name>
    <dbReference type="NCBI Taxonomy" id="256645"/>
    <lineage>
        <taxon>Eukaryota</taxon>
        <taxon>Fungi</taxon>
        <taxon>Dikarya</taxon>
        <taxon>Ascomycota</taxon>
        <taxon>Pezizomycotina</taxon>
        <taxon>Dothideomycetes</taxon>
        <taxon>Pleosporomycetidae</taxon>
        <taxon>Pleosporales</taxon>
        <taxon>Torulaceae</taxon>
        <taxon>Dendryphion</taxon>
    </lineage>
</organism>
<sequence length="244" mass="26314">MRFLLFTLFASLAATTPIVYGGARQDPLCPDYSCGVQGDEFNFLGQAVTNRSNNPNFATKEGCSFSSFSSGIMDLSHSIIGAASTRPKQICGLTGYPSIKAITEPDPGFGVNVTSCHEHYFAIPNCHGIFFYESSYGRGTFCDYSMNLSHIESVTPHHDPGFLYPYYFSRECINPHIRLSGKDDSDPSEESDPDSKLELESPDEGSLSSSIQSTGGESGTPGQNTGPGDKDSTMFHIDALLGPS</sequence>
<keyword evidence="2" id="KW-0732">Signal</keyword>
<evidence type="ECO:0000256" key="1">
    <source>
        <dbReference type="SAM" id="MobiDB-lite"/>
    </source>
</evidence>
<feature type="chain" id="PRO_5040499624" evidence="2">
    <location>
        <begin position="16"/>
        <end position="244"/>
    </location>
</feature>
<proteinExistence type="predicted"/>
<protein>
    <submittedName>
        <fullName evidence="3">Uncharacterized protein</fullName>
    </submittedName>
</protein>
<feature type="compositionally biased region" description="Polar residues" evidence="1">
    <location>
        <begin position="206"/>
        <end position="226"/>
    </location>
</feature>
<evidence type="ECO:0000313" key="4">
    <source>
        <dbReference type="Proteomes" id="UP000700596"/>
    </source>
</evidence>
<name>A0A9P9D395_9PLEO</name>
<feature type="signal peptide" evidence="2">
    <location>
        <begin position="1"/>
        <end position="15"/>
    </location>
</feature>
<dbReference type="Proteomes" id="UP000700596">
    <property type="component" value="Unassembled WGS sequence"/>
</dbReference>
<evidence type="ECO:0000313" key="3">
    <source>
        <dbReference type="EMBL" id="KAH7111818.1"/>
    </source>
</evidence>
<feature type="region of interest" description="Disordered" evidence="1">
    <location>
        <begin position="178"/>
        <end position="244"/>
    </location>
</feature>
<comment type="caution">
    <text evidence="3">The sequence shown here is derived from an EMBL/GenBank/DDBJ whole genome shotgun (WGS) entry which is preliminary data.</text>
</comment>